<feature type="compositionally biased region" description="Basic residues" evidence="1">
    <location>
        <begin position="180"/>
        <end position="194"/>
    </location>
</feature>
<feature type="compositionally biased region" description="Pro residues" evidence="1">
    <location>
        <begin position="87"/>
        <end position="102"/>
    </location>
</feature>
<organism evidence="2 3">
    <name type="scientific">Anopheles albimanus</name>
    <name type="common">New world malaria mosquito</name>
    <dbReference type="NCBI Taxonomy" id="7167"/>
    <lineage>
        <taxon>Eukaryota</taxon>
        <taxon>Metazoa</taxon>
        <taxon>Ecdysozoa</taxon>
        <taxon>Arthropoda</taxon>
        <taxon>Hexapoda</taxon>
        <taxon>Insecta</taxon>
        <taxon>Pterygota</taxon>
        <taxon>Neoptera</taxon>
        <taxon>Endopterygota</taxon>
        <taxon>Diptera</taxon>
        <taxon>Nematocera</taxon>
        <taxon>Culicoidea</taxon>
        <taxon>Culicidae</taxon>
        <taxon>Anophelinae</taxon>
        <taxon>Anopheles</taxon>
    </lineage>
</organism>
<name>A0A182FL56_ANOAL</name>
<feature type="compositionally biased region" description="Pro residues" evidence="1">
    <location>
        <begin position="247"/>
        <end position="257"/>
    </location>
</feature>
<feature type="compositionally biased region" description="Low complexity" evidence="1">
    <location>
        <begin position="103"/>
        <end position="123"/>
    </location>
</feature>
<feature type="region of interest" description="Disordered" evidence="1">
    <location>
        <begin position="80"/>
        <end position="269"/>
    </location>
</feature>
<dbReference type="STRING" id="7167.A0A182FL56"/>
<protein>
    <submittedName>
        <fullName evidence="2">Uncharacterized protein</fullName>
    </submittedName>
</protein>
<feature type="compositionally biased region" description="Low complexity" evidence="1">
    <location>
        <begin position="195"/>
        <end position="219"/>
    </location>
</feature>
<dbReference type="EnsemblMetazoa" id="AALB007265-RA">
    <property type="protein sequence ID" value="AALB007265-PA"/>
    <property type="gene ID" value="AALB007265"/>
</dbReference>
<feature type="region of interest" description="Disordered" evidence="1">
    <location>
        <begin position="618"/>
        <end position="656"/>
    </location>
</feature>
<feature type="compositionally biased region" description="Polar residues" evidence="1">
    <location>
        <begin position="1"/>
        <end position="16"/>
    </location>
</feature>
<reference evidence="2 3" key="1">
    <citation type="journal article" date="2017" name="G3 (Bethesda)">
        <title>The Physical Genome Mapping of Anopheles albimanus Corrected Scaffold Misassemblies and Identified Interarm Rearrangements in Genus Anopheles.</title>
        <authorList>
            <person name="Artemov G.N."/>
            <person name="Peery A.N."/>
            <person name="Jiang X."/>
            <person name="Tu Z."/>
            <person name="Stegniy V.N."/>
            <person name="Sharakhova M.V."/>
            <person name="Sharakhov I.V."/>
        </authorList>
    </citation>
    <scope>NUCLEOTIDE SEQUENCE [LARGE SCALE GENOMIC DNA]</scope>
    <source>
        <strain evidence="2 3">ALBI9_A</strain>
    </source>
</reference>
<sequence length="656" mass="67333">MRSFSVENPNGQSTQPGAELSGRITHETSPAARYGGSDRFASIDPIGESDREAAVMLSNSWLYHYYTVQSKMQFGIPFEGATRIPPQQQPQPPPAPLPPPPQSASQSYAAYTSSSSDLSPGAGSTSGGILPGVAMHGGYTTAPPPPQPHPHIAGYHGYHSPSGAGHHNGGTASPMLQGHQHNHHHANHHQHLQHSHQQQQQQQQQQPHHQQPGPSSASSAGEEYGVRGYGFRLESGTQPVDYSGGHPTPPTSAPPTPAMSGNGPHGAASALPIPVVQLTPHIRCHNGSGPSSAATPTSNHAEASGGSTGGSNNNPASDHRPPAKKRNRLEPLSIPDTSGQRPDSPETSTPLGDYHSGQSGSATGHMENGGMGPGDALHSMNGLDGTGALGSTSSGSNGGGGGGAMVIGTIASNRTTALGRLHAKSVILPPTVASLGGSEPTDFMEQWNPSPPWSDTTAQKVPDISHQELSPYMTTTPPTPTSAPHQMLNGGGFPTATTFSFDWMPEQFVPIVTTDCGVTTGIPHPGTIVTSQTVSGVSGGTLATLSGHGSGGSSVSSSSHVGHIGMVHPATTVGSVGCVLPPSCLTQDGLPIPGMSLPMVPVPLPIPPPPWPSDHRLLALDGTSTSHGMASAGSEPAEDRKPLDDSRTGHTGHEQH</sequence>
<evidence type="ECO:0000313" key="3">
    <source>
        <dbReference type="Proteomes" id="UP000069272"/>
    </source>
</evidence>
<dbReference type="Proteomes" id="UP000069272">
    <property type="component" value="Chromosome 2R"/>
</dbReference>
<feature type="compositionally biased region" description="Polar residues" evidence="1">
    <location>
        <begin position="288"/>
        <end position="301"/>
    </location>
</feature>
<feature type="region of interest" description="Disordered" evidence="1">
    <location>
        <begin position="1"/>
        <end position="39"/>
    </location>
</feature>
<dbReference type="VEuPathDB" id="VectorBase:AALB007265"/>
<evidence type="ECO:0000256" key="1">
    <source>
        <dbReference type="SAM" id="MobiDB-lite"/>
    </source>
</evidence>
<proteinExistence type="predicted"/>
<reference evidence="2" key="2">
    <citation type="submission" date="2022-08" db="UniProtKB">
        <authorList>
            <consortium name="EnsemblMetazoa"/>
        </authorList>
    </citation>
    <scope>IDENTIFICATION</scope>
    <source>
        <strain evidence="2">STECLA/ALBI9_A</strain>
    </source>
</reference>
<feature type="compositionally biased region" description="Polar residues" evidence="1">
    <location>
        <begin position="335"/>
        <end position="362"/>
    </location>
</feature>
<dbReference type="VEuPathDB" id="VectorBase:AALB20_037592"/>
<feature type="region of interest" description="Disordered" evidence="1">
    <location>
        <begin position="281"/>
        <end position="400"/>
    </location>
</feature>
<feature type="compositionally biased region" description="Basic and acidic residues" evidence="1">
    <location>
        <begin position="637"/>
        <end position="656"/>
    </location>
</feature>
<evidence type="ECO:0000313" key="2">
    <source>
        <dbReference type="EnsemblMetazoa" id="AALB007265-PA"/>
    </source>
</evidence>
<accession>A0A182FL56</accession>
<dbReference type="AlphaFoldDB" id="A0A182FL56"/>
<keyword evidence="3" id="KW-1185">Reference proteome</keyword>